<protein>
    <submittedName>
        <fullName evidence="1">Uncharacterized protein</fullName>
    </submittedName>
</protein>
<dbReference type="AlphaFoldDB" id="A0A835MJP6"/>
<dbReference type="Proteomes" id="UP000657918">
    <property type="component" value="Unassembled WGS sequence"/>
</dbReference>
<dbReference type="EMBL" id="JADGMS010000015">
    <property type="protein sequence ID" value="KAF9668300.1"/>
    <property type="molecule type" value="Genomic_DNA"/>
</dbReference>
<organism evidence="1 2">
    <name type="scientific">Salix dunnii</name>
    <dbReference type="NCBI Taxonomy" id="1413687"/>
    <lineage>
        <taxon>Eukaryota</taxon>
        <taxon>Viridiplantae</taxon>
        <taxon>Streptophyta</taxon>
        <taxon>Embryophyta</taxon>
        <taxon>Tracheophyta</taxon>
        <taxon>Spermatophyta</taxon>
        <taxon>Magnoliopsida</taxon>
        <taxon>eudicotyledons</taxon>
        <taxon>Gunneridae</taxon>
        <taxon>Pentapetalae</taxon>
        <taxon>rosids</taxon>
        <taxon>fabids</taxon>
        <taxon>Malpighiales</taxon>
        <taxon>Salicaceae</taxon>
        <taxon>Saliceae</taxon>
        <taxon>Salix</taxon>
    </lineage>
</organism>
<name>A0A835MJP6_9ROSI</name>
<sequence length="79" mass="8555">MDTSNEGKVSKQSRSSLFSLSGTGFFRALSCIKDLGSQTTLALRLHLILFSLKISSNVNRPVGGEASRLHCLLAELEIC</sequence>
<evidence type="ECO:0000313" key="2">
    <source>
        <dbReference type="Proteomes" id="UP000657918"/>
    </source>
</evidence>
<keyword evidence="2" id="KW-1185">Reference proteome</keyword>
<comment type="caution">
    <text evidence="1">The sequence shown here is derived from an EMBL/GenBank/DDBJ whole genome shotgun (WGS) entry which is preliminary data.</text>
</comment>
<accession>A0A835MJP6</accession>
<gene>
    <name evidence="1" type="ORF">SADUNF_Sadunf15G0114500</name>
</gene>
<proteinExistence type="predicted"/>
<evidence type="ECO:0000313" key="1">
    <source>
        <dbReference type="EMBL" id="KAF9668300.1"/>
    </source>
</evidence>
<reference evidence="1 2" key="1">
    <citation type="submission" date="2020-10" db="EMBL/GenBank/DDBJ databases">
        <title>Plant Genome Project.</title>
        <authorList>
            <person name="Zhang R.-G."/>
        </authorList>
    </citation>
    <scope>NUCLEOTIDE SEQUENCE [LARGE SCALE GENOMIC DNA]</scope>
    <source>
        <strain evidence="1">FAFU-HL-1</strain>
        <tissue evidence="1">Leaf</tissue>
    </source>
</reference>